<dbReference type="InterPro" id="IPR021117">
    <property type="entry name" value="Calcitonin-like"/>
</dbReference>
<dbReference type="PRINTS" id="PR00818">
    <property type="entry name" value="ISLETAMYLOID"/>
</dbReference>
<evidence type="ECO:0000256" key="9">
    <source>
        <dbReference type="ARBA" id="ARBA00049594"/>
    </source>
</evidence>
<accession>A0A2Y9QHH7</accession>
<sequence>MEYKGYEASDLPHLFYVTSHQVEKWKRNTAPCATQRLANYLLRSSNNLGAVLPLTSVGSNTYGKRNTAEVLNKAPLDYLPL</sequence>
<organism evidence="12 13">
    <name type="scientific">Trichechus manatus latirostris</name>
    <name type="common">Florida manatee</name>
    <dbReference type="NCBI Taxonomy" id="127582"/>
    <lineage>
        <taxon>Eukaryota</taxon>
        <taxon>Metazoa</taxon>
        <taxon>Chordata</taxon>
        <taxon>Craniata</taxon>
        <taxon>Vertebrata</taxon>
        <taxon>Euteleostomi</taxon>
        <taxon>Mammalia</taxon>
        <taxon>Eutheria</taxon>
        <taxon>Afrotheria</taxon>
        <taxon>Sirenia</taxon>
        <taxon>Trichechidae</taxon>
        <taxon>Trichechus</taxon>
    </lineage>
</organism>
<evidence type="ECO:0000256" key="7">
    <source>
        <dbReference type="ARBA" id="ARBA00023157"/>
    </source>
</evidence>
<evidence type="ECO:0000256" key="10">
    <source>
        <dbReference type="ARBA" id="ARBA00050014"/>
    </source>
</evidence>
<comment type="function">
    <text evidence="9">Amylin/IAPP is a glucoregulatory peptide hormone that plays an important role in the regulation of energy homeostasis. Selectively inhibits insulin-stimulated glucose utilization and glycogen deposition in muscle, while not affecting adipocyte glucose metabolism. IAPP function is mediated by the CALCR-RAMPs (AMYRs) receptor complexes. Amylin can also bind CALCR receptor in the absence of RAMPs, although it is more selective for AMYRs.</text>
</comment>
<evidence type="ECO:0000256" key="8">
    <source>
        <dbReference type="ARBA" id="ARBA00030712"/>
    </source>
</evidence>
<name>A0A2Y9QHH7_TRIMA</name>
<dbReference type="FunCoup" id="A0A2Y9QHH7">
    <property type="interactions" value="371"/>
</dbReference>
<dbReference type="CTD" id="3375"/>
<dbReference type="Pfam" id="PF00214">
    <property type="entry name" value="Calc_CGRP_IAPP"/>
    <property type="match status" value="1"/>
</dbReference>
<dbReference type="AlphaFoldDB" id="A0A2Y9QHH7"/>
<keyword evidence="5" id="KW-0372">Hormone</keyword>
<dbReference type="Gene3D" id="6.10.250.2190">
    <property type="match status" value="1"/>
</dbReference>
<evidence type="ECO:0000256" key="1">
    <source>
        <dbReference type="ARBA" id="ARBA00004613"/>
    </source>
</evidence>
<dbReference type="GeneID" id="111819217"/>
<keyword evidence="12" id="KW-1185">Reference proteome</keyword>
<keyword evidence="6" id="KW-0034">Amyloid</keyword>
<comment type="subunit">
    <text evidence="10">Can form homodimers. Interacts with IDE and INS. Interaction with INS inhibits homodimerization and fibril formation.</text>
</comment>
<evidence type="ECO:0000313" key="13">
    <source>
        <dbReference type="RefSeq" id="XP_023581227.1"/>
    </source>
</evidence>
<dbReference type="SMART" id="SM00113">
    <property type="entry name" value="CALCITONIN"/>
    <property type="match status" value="1"/>
</dbReference>
<dbReference type="PANTHER" id="PTHR10505:SF4">
    <property type="entry name" value="ISLET AMYLOID POLYPEPTIDE"/>
    <property type="match status" value="1"/>
</dbReference>
<reference evidence="13" key="1">
    <citation type="submission" date="2025-08" db="UniProtKB">
        <authorList>
            <consortium name="RefSeq"/>
        </authorList>
    </citation>
    <scope>IDENTIFICATION</scope>
</reference>
<evidence type="ECO:0000256" key="2">
    <source>
        <dbReference type="ARBA" id="ARBA00009222"/>
    </source>
</evidence>
<dbReference type="Proteomes" id="UP000248480">
    <property type="component" value="Unplaced"/>
</dbReference>
<evidence type="ECO:0000313" key="12">
    <source>
        <dbReference type="Proteomes" id="UP000248480"/>
    </source>
</evidence>
<comment type="similarity">
    <text evidence="2">Belongs to the calcitonin family.</text>
</comment>
<keyword evidence="4" id="KW-0964">Secreted</keyword>
<dbReference type="RefSeq" id="XP_023581227.1">
    <property type="nucleotide sequence ID" value="XM_023725459.1"/>
</dbReference>
<evidence type="ECO:0000259" key="11">
    <source>
        <dbReference type="SMART" id="SM00113"/>
    </source>
</evidence>
<protein>
    <recommendedName>
        <fullName evidence="3">Islet amyloid polypeptide</fullName>
    </recommendedName>
    <alternativeName>
        <fullName evidence="8">Amylin</fullName>
    </alternativeName>
</protein>
<dbReference type="PANTHER" id="PTHR10505">
    <property type="entry name" value="CALCITONIN-RELATED"/>
    <property type="match status" value="1"/>
</dbReference>
<dbReference type="InterPro" id="IPR001693">
    <property type="entry name" value="Calcitonin_peptide-like"/>
</dbReference>
<proteinExistence type="inferred from homology"/>
<evidence type="ECO:0000256" key="3">
    <source>
        <dbReference type="ARBA" id="ARBA00021733"/>
    </source>
</evidence>
<feature type="domain" description="Calcitonin peptide-like" evidence="11">
    <location>
        <begin position="24"/>
        <end position="66"/>
    </location>
</feature>
<comment type="subcellular location">
    <subcellularLocation>
        <location evidence="1">Secreted</location>
    </subcellularLocation>
</comment>
<keyword evidence="7" id="KW-1015">Disulfide bond</keyword>
<evidence type="ECO:0000256" key="5">
    <source>
        <dbReference type="ARBA" id="ARBA00022702"/>
    </source>
</evidence>
<dbReference type="KEGG" id="tmu:111819217"/>
<dbReference type="InParanoid" id="A0A2Y9QHH7"/>
<dbReference type="STRING" id="127582.A0A2Y9QHH7"/>
<evidence type="ECO:0000256" key="4">
    <source>
        <dbReference type="ARBA" id="ARBA00022525"/>
    </source>
</evidence>
<evidence type="ECO:0000256" key="6">
    <source>
        <dbReference type="ARBA" id="ARBA00023087"/>
    </source>
</evidence>
<dbReference type="GO" id="GO:0005615">
    <property type="term" value="C:extracellular space"/>
    <property type="evidence" value="ECO:0007669"/>
    <property type="project" value="TreeGrafter"/>
</dbReference>
<dbReference type="InterPro" id="IPR021116">
    <property type="entry name" value="Calcitonin/adrenomedullin"/>
</dbReference>
<dbReference type="GO" id="GO:0005179">
    <property type="term" value="F:hormone activity"/>
    <property type="evidence" value="ECO:0007669"/>
    <property type="project" value="UniProtKB-KW"/>
</dbReference>
<gene>
    <name evidence="13" type="primary">IAPP</name>
</gene>
<dbReference type="InterPro" id="IPR000443">
    <property type="entry name" value="IAPP"/>
</dbReference>